<sequence>MRETGEPRTPGGGAEVEVGRGPRRAVPPSPGPGGLSPPHQPAQTVPPPSFVHSRPLSAQPKLPLPPPASSPEPDTVSAADLGAHRRLHPGTLEGAEGLRFSTLESAWGALARSPERRG</sequence>
<comment type="caution">
    <text evidence="2">The sequence shown here is derived from an EMBL/GenBank/DDBJ whole genome shotgun (WGS) entry which is preliminary data.</text>
</comment>
<accession>A0A9X9M8F1</accession>
<protein>
    <submittedName>
        <fullName evidence="2">Uncharacterized protein</fullName>
    </submittedName>
</protein>
<proteinExistence type="predicted"/>
<feature type="region of interest" description="Disordered" evidence="1">
    <location>
        <begin position="1"/>
        <end position="95"/>
    </location>
</feature>
<dbReference type="Proteomes" id="UP000269945">
    <property type="component" value="Unassembled WGS sequence"/>
</dbReference>
<keyword evidence="3" id="KW-1185">Reference proteome</keyword>
<evidence type="ECO:0000256" key="1">
    <source>
        <dbReference type="SAM" id="MobiDB-lite"/>
    </source>
</evidence>
<dbReference type="EMBL" id="CYRY02044282">
    <property type="protein sequence ID" value="VCX39155.1"/>
    <property type="molecule type" value="Genomic_DNA"/>
</dbReference>
<name>A0A9X9M8F1_GULGU</name>
<evidence type="ECO:0000313" key="3">
    <source>
        <dbReference type="Proteomes" id="UP000269945"/>
    </source>
</evidence>
<organism evidence="2 3">
    <name type="scientific">Gulo gulo</name>
    <name type="common">Wolverine</name>
    <name type="synonym">Gluton</name>
    <dbReference type="NCBI Taxonomy" id="48420"/>
    <lineage>
        <taxon>Eukaryota</taxon>
        <taxon>Metazoa</taxon>
        <taxon>Chordata</taxon>
        <taxon>Craniata</taxon>
        <taxon>Vertebrata</taxon>
        <taxon>Euteleostomi</taxon>
        <taxon>Mammalia</taxon>
        <taxon>Eutheria</taxon>
        <taxon>Laurasiatheria</taxon>
        <taxon>Carnivora</taxon>
        <taxon>Caniformia</taxon>
        <taxon>Musteloidea</taxon>
        <taxon>Mustelidae</taxon>
        <taxon>Guloninae</taxon>
        <taxon>Gulo</taxon>
    </lineage>
</organism>
<reference evidence="2 3" key="1">
    <citation type="submission" date="2018-10" db="EMBL/GenBank/DDBJ databases">
        <authorList>
            <person name="Ekblom R."/>
            <person name="Jareborg N."/>
        </authorList>
    </citation>
    <scope>NUCLEOTIDE SEQUENCE [LARGE SCALE GENOMIC DNA]</scope>
    <source>
        <tissue evidence="2">Muscle</tissue>
    </source>
</reference>
<evidence type="ECO:0000313" key="2">
    <source>
        <dbReference type="EMBL" id="VCX39155.1"/>
    </source>
</evidence>
<feature type="compositionally biased region" description="Pro residues" evidence="1">
    <location>
        <begin position="38"/>
        <end position="49"/>
    </location>
</feature>
<gene>
    <name evidence="2" type="ORF">BN2614_LOCUS2</name>
</gene>
<dbReference type="AlphaFoldDB" id="A0A9X9M8F1"/>